<dbReference type="EC" id="2.7.8.24" evidence="5 19"/>
<feature type="transmembrane region" description="Helical" evidence="20">
    <location>
        <begin position="21"/>
        <end position="42"/>
    </location>
</feature>
<evidence type="ECO:0000256" key="20">
    <source>
        <dbReference type="SAM" id="Phobius"/>
    </source>
</evidence>
<evidence type="ECO:0000256" key="19">
    <source>
        <dbReference type="PIRNR" id="PIRNR000851"/>
    </source>
</evidence>
<keyword evidence="9 19" id="KW-0997">Cell inner membrane</keyword>
<dbReference type="InterPro" id="IPR026027">
    <property type="entry name" value="PcS"/>
</dbReference>
<evidence type="ECO:0000256" key="14">
    <source>
        <dbReference type="ARBA" id="ARBA00023136"/>
    </source>
</evidence>
<dbReference type="FunFam" id="1.20.120.1760:FF:000009">
    <property type="entry name" value="Phosphatidylcholine synthase"/>
    <property type="match status" value="1"/>
</dbReference>
<dbReference type="InterPro" id="IPR043130">
    <property type="entry name" value="CDP-OH_PTrfase_TM_dom"/>
</dbReference>
<evidence type="ECO:0000256" key="1">
    <source>
        <dbReference type="ARBA" id="ARBA00000958"/>
    </source>
</evidence>
<comment type="cofactor">
    <cofactor evidence="2 19">
        <name>Mn(2+)</name>
        <dbReference type="ChEBI" id="CHEBI:29035"/>
    </cofactor>
</comment>
<keyword evidence="22" id="KW-1185">Reference proteome</keyword>
<gene>
    <name evidence="21" type="ORF">GGQ73_003524</name>
</gene>
<evidence type="ECO:0000256" key="5">
    <source>
        <dbReference type="ARBA" id="ARBA00013195"/>
    </source>
</evidence>
<evidence type="ECO:0000256" key="7">
    <source>
        <dbReference type="ARBA" id="ARBA00022475"/>
    </source>
</evidence>
<dbReference type="Proteomes" id="UP000565286">
    <property type="component" value="Unassembled WGS sequence"/>
</dbReference>
<feature type="transmembrane region" description="Helical" evidence="20">
    <location>
        <begin position="167"/>
        <end position="185"/>
    </location>
</feature>
<evidence type="ECO:0000256" key="9">
    <source>
        <dbReference type="ARBA" id="ARBA00022519"/>
    </source>
</evidence>
<comment type="caution">
    <text evidence="21">The sequence shown here is derived from an EMBL/GenBank/DDBJ whole genome shotgun (WGS) entry which is preliminary data.</text>
</comment>
<name>A0A7W6G4J0_9HYPH</name>
<accession>A0A7W6G4J0</accession>
<keyword evidence="14 19" id="KW-0472">Membrane</keyword>
<reference evidence="21 22" key="1">
    <citation type="submission" date="2020-08" db="EMBL/GenBank/DDBJ databases">
        <title>Genomic Encyclopedia of Type Strains, Phase IV (KMG-IV): sequencing the most valuable type-strain genomes for metagenomic binning, comparative biology and taxonomic classification.</title>
        <authorList>
            <person name="Goeker M."/>
        </authorList>
    </citation>
    <scope>NUCLEOTIDE SEQUENCE [LARGE SCALE GENOMIC DNA]</scope>
    <source>
        <strain evidence="21 22">DSM 26438</strain>
    </source>
</reference>
<feature type="transmembrane region" description="Helical" evidence="20">
    <location>
        <begin position="116"/>
        <end position="133"/>
    </location>
</feature>
<dbReference type="PIRSF" id="PIRSF000851">
    <property type="entry name" value="PcS"/>
    <property type="match status" value="1"/>
</dbReference>
<comment type="similarity">
    <text evidence="4 19">Belongs to the CDP-alcohol phosphatidyltransferase class-I family.</text>
</comment>
<dbReference type="GO" id="GO:0050520">
    <property type="term" value="F:phosphatidylcholine synthase activity"/>
    <property type="evidence" value="ECO:0007669"/>
    <property type="project" value="UniProtKB-EC"/>
</dbReference>
<keyword evidence="7 19" id="KW-1003">Cell membrane</keyword>
<evidence type="ECO:0000256" key="3">
    <source>
        <dbReference type="ARBA" id="ARBA00004429"/>
    </source>
</evidence>
<evidence type="ECO:0000256" key="4">
    <source>
        <dbReference type="ARBA" id="ARBA00010441"/>
    </source>
</evidence>
<protein>
    <recommendedName>
        <fullName evidence="6 19">Phosphatidylcholine synthase</fullName>
        <shortName evidence="19">PC synthase</shortName>
        <shortName evidence="19">PCS</shortName>
        <ecNumber evidence="5 19">2.7.8.24</ecNumber>
    </recommendedName>
    <alternativeName>
        <fullName evidence="18 19">CDP-diglyceride-choline O-phosphatidyltransferase</fullName>
    </alternativeName>
</protein>
<keyword evidence="16 19" id="KW-0464">Manganese</keyword>
<comment type="subcellular location">
    <subcellularLocation>
        <location evidence="3 19">Cell inner membrane</location>
        <topology evidence="3 19">Multi-pass membrane protein</topology>
    </subcellularLocation>
</comment>
<dbReference type="NCBIfam" id="NF045884">
    <property type="entry name" value="PhCholSynAgro"/>
    <property type="match status" value="1"/>
</dbReference>
<keyword evidence="12 20" id="KW-1133">Transmembrane helix</keyword>
<evidence type="ECO:0000256" key="15">
    <source>
        <dbReference type="ARBA" id="ARBA00023209"/>
    </source>
</evidence>
<organism evidence="21 22">
    <name type="scientific">Rhizobium skierniewicense</name>
    <dbReference type="NCBI Taxonomy" id="984260"/>
    <lineage>
        <taxon>Bacteria</taxon>
        <taxon>Pseudomonadati</taxon>
        <taxon>Pseudomonadota</taxon>
        <taxon>Alphaproteobacteria</taxon>
        <taxon>Hyphomicrobiales</taxon>
        <taxon>Rhizobiaceae</taxon>
        <taxon>Rhizobium/Agrobacterium group</taxon>
        <taxon>Rhizobium</taxon>
    </lineage>
</organism>
<dbReference type="Gene3D" id="1.20.120.1760">
    <property type="match status" value="1"/>
</dbReference>
<dbReference type="AlphaFoldDB" id="A0A7W6G4J0"/>
<evidence type="ECO:0000256" key="11">
    <source>
        <dbReference type="ARBA" id="ARBA00022692"/>
    </source>
</evidence>
<sequence>MKSEAPALIMKIFNYRRVPYAEIRAFSVHILTASGSFLAFLGVVAAAEHRFVDMFWWLGLALAVDGIDGPIARKVRVKEVLPNWSGDTLDNIIDYVTYVLLPAFALYQSGMIGEPWSFAAAGMIVVSSAIYYADMGMKTDEYFFSGFPVVWNMVVFTLFVIDASATTAMIIVTISVIMTFLPINFLHPVRVKRLRPLNMAIFLVWCVLSGYALLLHFSSPDWVVAGVVITGLYLYCIGGFMQLFPSLGGR</sequence>
<comment type="catalytic activity">
    <reaction evidence="1 19">
        <text>a CDP-1,2-diacyl-sn-glycerol + choline = a 1,2-diacyl-sn-glycero-3-phosphocholine + CMP + H(+)</text>
        <dbReference type="Rhea" id="RHEA:14597"/>
        <dbReference type="ChEBI" id="CHEBI:15354"/>
        <dbReference type="ChEBI" id="CHEBI:15378"/>
        <dbReference type="ChEBI" id="CHEBI:57643"/>
        <dbReference type="ChEBI" id="CHEBI:58332"/>
        <dbReference type="ChEBI" id="CHEBI:60377"/>
        <dbReference type="EC" id="2.7.8.24"/>
    </reaction>
</comment>
<feature type="transmembrane region" description="Helical" evidence="20">
    <location>
        <begin position="197"/>
        <end position="217"/>
    </location>
</feature>
<evidence type="ECO:0000256" key="10">
    <source>
        <dbReference type="ARBA" id="ARBA00022679"/>
    </source>
</evidence>
<keyword evidence="13 19" id="KW-0443">Lipid metabolism</keyword>
<feature type="transmembrane region" description="Helical" evidence="20">
    <location>
        <begin position="223"/>
        <end position="244"/>
    </location>
</feature>
<evidence type="ECO:0000313" key="22">
    <source>
        <dbReference type="Proteomes" id="UP000565286"/>
    </source>
</evidence>
<evidence type="ECO:0000256" key="8">
    <source>
        <dbReference type="ARBA" id="ARBA00022516"/>
    </source>
</evidence>
<keyword evidence="17 19" id="KW-1208">Phospholipid metabolism</keyword>
<evidence type="ECO:0000256" key="13">
    <source>
        <dbReference type="ARBA" id="ARBA00023098"/>
    </source>
</evidence>
<evidence type="ECO:0000256" key="6">
    <source>
        <dbReference type="ARBA" id="ARBA00015623"/>
    </source>
</evidence>
<evidence type="ECO:0000256" key="18">
    <source>
        <dbReference type="ARBA" id="ARBA00033321"/>
    </source>
</evidence>
<evidence type="ECO:0000256" key="2">
    <source>
        <dbReference type="ARBA" id="ARBA00001936"/>
    </source>
</evidence>
<dbReference type="GO" id="GO:0005886">
    <property type="term" value="C:plasma membrane"/>
    <property type="evidence" value="ECO:0007669"/>
    <property type="project" value="UniProtKB-SubCell"/>
</dbReference>
<keyword evidence="15 19" id="KW-0594">Phospholipid biosynthesis</keyword>
<evidence type="ECO:0000256" key="16">
    <source>
        <dbReference type="ARBA" id="ARBA00023211"/>
    </source>
</evidence>
<proteinExistence type="inferred from homology"/>
<keyword evidence="8 19" id="KW-0444">Lipid biosynthesis</keyword>
<evidence type="ECO:0000313" key="21">
    <source>
        <dbReference type="EMBL" id="MBB3947556.1"/>
    </source>
</evidence>
<feature type="transmembrane region" description="Helical" evidence="20">
    <location>
        <begin position="142"/>
        <end position="161"/>
    </location>
</feature>
<dbReference type="GO" id="GO:0008654">
    <property type="term" value="P:phospholipid biosynthetic process"/>
    <property type="evidence" value="ECO:0007669"/>
    <property type="project" value="UniProtKB-KW"/>
</dbReference>
<evidence type="ECO:0000256" key="12">
    <source>
        <dbReference type="ARBA" id="ARBA00022989"/>
    </source>
</evidence>
<dbReference type="EMBL" id="JACIDV010000011">
    <property type="protein sequence ID" value="MBB3947556.1"/>
    <property type="molecule type" value="Genomic_DNA"/>
</dbReference>
<comment type="function">
    <text evidence="19">Condenses choline with CDP-diglyceride to produce phosphatidylcholine and CMP.</text>
</comment>
<keyword evidence="11 20" id="KW-0812">Transmembrane</keyword>
<evidence type="ECO:0000256" key="17">
    <source>
        <dbReference type="ARBA" id="ARBA00023264"/>
    </source>
</evidence>
<keyword evidence="10 19" id="KW-0808">Transferase</keyword>